<keyword evidence="3" id="KW-1185">Reference proteome</keyword>
<comment type="caution">
    <text evidence="2">The sequence shown here is derived from an EMBL/GenBank/DDBJ whole genome shotgun (WGS) entry which is preliminary data.</text>
</comment>
<dbReference type="RefSeq" id="WP_378749454.1">
    <property type="nucleotide sequence ID" value="NZ_JBHSSV010000001.1"/>
</dbReference>
<dbReference type="SUPFAM" id="SSF54427">
    <property type="entry name" value="NTF2-like"/>
    <property type="match status" value="1"/>
</dbReference>
<proteinExistence type="predicted"/>
<gene>
    <name evidence="2" type="ORF">ACFQZV_10920</name>
</gene>
<dbReference type="InterPro" id="IPR032710">
    <property type="entry name" value="NTF2-like_dom_sf"/>
</dbReference>
<dbReference type="EMBL" id="JBHTIM010000001">
    <property type="protein sequence ID" value="MFD0781805.1"/>
    <property type="molecule type" value="Genomic_DNA"/>
</dbReference>
<sequence>MSTNNSMPDVPPPVQRFVAAINDADTERFVSAFAEDGFVDDWGRKLTGHDGIREWAATDAIGMGAQMTILSAHVNGDTVTTTFAWKSRRFTGESTGIFAVRGDVLAGFTIPPHH</sequence>
<organism evidence="2 3">
    <name type="scientific">Microbacterium koreense</name>
    <dbReference type="NCBI Taxonomy" id="323761"/>
    <lineage>
        <taxon>Bacteria</taxon>
        <taxon>Bacillati</taxon>
        <taxon>Actinomycetota</taxon>
        <taxon>Actinomycetes</taxon>
        <taxon>Micrococcales</taxon>
        <taxon>Microbacteriaceae</taxon>
        <taxon>Microbacterium</taxon>
    </lineage>
</organism>
<reference evidence="3" key="1">
    <citation type="journal article" date="2019" name="Int. J. Syst. Evol. Microbiol.">
        <title>The Global Catalogue of Microorganisms (GCM) 10K type strain sequencing project: providing services to taxonomists for standard genome sequencing and annotation.</title>
        <authorList>
            <consortium name="The Broad Institute Genomics Platform"/>
            <consortium name="The Broad Institute Genome Sequencing Center for Infectious Disease"/>
            <person name="Wu L."/>
            <person name="Ma J."/>
        </authorList>
    </citation>
    <scope>NUCLEOTIDE SEQUENCE [LARGE SCALE GENOMIC DNA]</scope>
    <source>
        <strain evidence="3">CCUG 50754</strain>
    </source>
</reference>
<name>A0ABW2ZTF1_9MICO</name>
<dbReference type="Gene3D" id="3.10.450.50">
    <property type="match status" value="1"/>
</dbReference>
<evidence type="ECO:0000313" key="3">
    <source>
        <dbReference type="Proteomes" id="UP001597042"/>
    </source>
</evidence>
<protein>
    <submittedName>
        <fullName evidence="2">Nuclear transport factor 2 family protein</fullName>
    </submittedName>
</protein>
<dbReference type="Pfam" id="PF12680">
    <property type="entry name" value="SnoaL_2"/>
    <property type="match status" value="1"/>
</dbReference>
<dbReference type="Proteomes" id="UP001597042">
    <property type="component" value="Unassembled WGS sequence"/>
</dbReference>
<evidence type="ECO:0000313" key="2">
    <source>
        <dbReference type="EMBL" id="MFD0781805.1"/>
    </source>
</evidence>
<accession>A0ABW2ZTF1</accession>
<dbReference type="InterPro" id="IPR037401">
    <property type="entry name" value="SnoaL-like"/>
</dbReference>
<feature type="domain" description="SnoaL-like" evidence="1">
    <location>
        <begin position="14"/>
        <end position="101"/>
    </location>
</feature>
<evidence type="ECO:0000259" key="1">
    <source>
        <dbReference type="Pfam" id="PF12680"/>
    </source>
</evidence>